<evidence type="ECO:0000256" key="9">
    <source>
        <dbReference type="ARBA" id="ARBA00023002"/>
    </source>
</evidence>
<feature type="domain" description="ETF-QO/FixX C-terminal" evidence="15">
    <location>
        <begin position="452"/>
        <end position="553"/>
    </location>
</feature>
<name>A0A240EM10_9VIBR</name>
<protein>
    <recommendedName>
        <fullName evidence="14">Electron transfer flavoprotein-ubiquinone oxidoreductase</fullName>
        <shortName evidence="14">ETF-QO</shortName>
        <ecNumber evidence="14">1.5.5.1</ecNumber>
    </recommendedName>
</protein>
<dbReference type="GO" id="GO:0046872">
    <property type="term" value="F:metal ion binding"/>
    <property type="evidence" value="ECO:0007669"/>
    <property type="project" value="UniProtKB-KW"/>
</dbReference>
<keyword evidence="6 14" id="KW-0274">FAD</keyword>
<keyword evidence="8 14" id="KW-0249">Electron transport</keyword>
<dbReference type="InterPro" id="IPR007859">
    <property type="entry name" value="ETF-QO/FixX_C"/>
</dbReference>
<dbReference type="GO" id="GO:0004174">
    <property type="term" value="F:electron-transferring-flavoprotein dehydrogenase activity"/>
    <property type="evidence" value="ECO:0007669"/>
    <property type="project" value="UniProtKB-UniRule"/>
</dbReference>
<dbReference type="EC" id="1.5.5.1" evidence="14"/>
<comment type="subcellular location">
    <subcellularLocation>
        <location evidence="2">Membrane</location>
    </subcellularLocation>
</comment>
<evidence type="ECO:0000256" key="11">
    <source>
        <dbReference type="ARBA" id="ARBA00023014"/>
    </source>
</evidence>
<dbReference type="InterPro" id="IPR036188">
    <property type="entry name" value="FAD/NAD-bd_sf"/>
</dbReference>
<evidence type="ECO:0000256" key="1">
    <source>
        <dbReference type="ARBA" id="ARBA00001974"/>
    </source>
</evidence>
<dbReference type="InterPro" id="IPR040156">
    <property type="entry name" value="ETF-QO"/>
</dbReference>
<comment type="cofactor">
    <cofactor evidence="1 14">
        <name>FAD</name>
        <dbReference type="ChEBI" id="CHEBI:57692"/>
    </cofactor>
</comment>
<keyword evidence="5 14" id="KW-0479">Metal-binding</keyword>
<comment type="cofactor">
    <cofactor evidence="14">
        <name>[4Fe-4S] cluster</name>
        <dbReference type="ChEBI" id="CHEBI:49883"/>
    </cofactor>
    <text evidence="14">Binds 1 [4Fe-4S] cluster.</text>
</comment>
<comment type="function">
    <text evidence="14">Accepts electrons from ETF and reduces ubiquinone.</text>
</comment>
<keyword evidence="10 14" id="KW-0408">Iron</keyword>
<keyword evidence="13" id="KW-0472">Membrane</keyword>
<evidence type="ECO:0000256" key="6">
    <source>
        <dbReference type="ARBA" id="ARBA00022827"/>
    </source>
</evidence>
<evidence type="ECO:0000259" key="16">
    <source>
        <dbReference type="Pfam" id="PF21162"/>
    </source>
</evidence>
<dbReference type="SUPFAM" id="SSF51905">
    <property type="entry name" value="FAD/NAD(P)-binding domain"/>
    <property type="match status" value="1"/>
</dbReference>
<dbReference type="InterPro" id="IPR049398">
    <property type="entry name" value="ETF-QO/FixC_UQ-bd"/>
</dbReference>
<evidence type="ECO:0000256" key="13">
    <source>
        <dbReference type="ARBA" id="ARBA00023136"/>
    </source>
</evidence>
<keyword evidence="4 14" id="KW-0285">Flavoprotein</keyword>
<keyword evidence="7" id="KW-0809">Transit peptide</keyword>
<keyword evidence="12 14" id="KW-0830">Ubiquinone</keyword>
<dbReference type="EMBL" id="OANU01000052">
    <property type="protein sequence ID" value="SNX49199.1"/>
    <property type="molecule type" value="Genomic_DNA"/>
</dbReference>
<keyword evidence="18" id="KW-1185">Reference proteome</keyword>
<accession>A0A240EM10</accession>
<dbReference type="Pfam" id="PF13450">
    <property type="entry name" value="NAD_binding_8"/>
    <property type="match status" value="1"/>
</dbReference>
<dbReference type="AlphaFoldDB" id="A0A240EM10"/>
<dbReference type="OrthoDB" id="9766632at2"/>
<dbReference type="GO" id="GO:0016020">
    <property type="term" value="C:membrane"/>
    <property type="evidence" value="ECO:0007669"/>
    <property type="project" value="UniProtKB-SubCell"/>
</dbReference>
<gene>
    <name evidence="17" type="ORF">VTH8203_02842</name>
</gene>
<evidence type="ECO:0000313" key="17">
    <source>
        <dbReference type="EMBL" id="SNX49199.1"/>
    </source>
</evidence>
<dbReference type="SUPFAM" id="SSF54862">
    <property type="entry name" value="4Fe-4S ferredoxins"/>
    <property type="match status" value="1"/>
</dbReference>
<feature type="domain" description="ETF-QO/FixC ubiquinone-binding" evidence="16">
    <location>
        <begin position="213"/>
        <end position="309"/>
    </location>
</feature>
<dbReference type="PANTHER" id="PTHR10617:SF107">
    <property type="entry name" value="ELECTRON TRANSFER FLAVOPROTEIN-UBIQUINONE OXIDOREDUCTASE, MITOCHONDRIAL"/>
    <property type="match status" value="1"/>
</dbReference>
<keyword evidence="11 14" id="KW-0411">Iron-sulfur</keyword>
<dbReference type="FunFam" id="3.30.70.20:FF:000015">
    <property type="entry name" value="Electron transfer flavoprotein-ubiquinone oxidoreductase"/>
    <property type="match status" value="1"/>
</dbReference>
<evidence type="ECO:0000256" key="12">
    <source>
        <dbReference type="ARBA" id="ARBA00023075"/>
    </source>
</evidence>
<comment type="catalytic activity">
    <reaction evidence="14">
        <text>a ubiquinone + reduced [electron-transfer flavoprotein] = a ubiquinol + oxidized [electron-transfer flavoprotein] + H(+)</text>
        <dbReference type="Rhea" id="RHEA:24052"/>
        <dbReference type="Rhea" id="RHEA-COMP:9565"/>
        <dbReference type="Rhea" id="RHEA-COMP:9566"/>
        <dbReference type="Rhea" id="RHEA-COMP:10685"/>
        <dbReference type="Rhea" id="RHEA-COMP:10686"/>
        <dbReference type="ChEBI" id="CHEBI:15378"/>
        <dbReference type="ChEBI" id="CHEBI:16389"/>
        <dbReference type="ChEBI" id="CHEBI:17976"/>
        <dbReference type="ChEBI" id="CHEBI:57692"/>
        <dbReference type="ChEBI" id="CHEBI:58307"/>
        <dbReference type="EC" id="1.5.5.1"/>
    </reaction>
</comment>
<evidence type="ECO:0000256" key="4">
    <source>
        <dbReference type="ARBA" id="ARBA00022630"/>
    </source>
</evidence>
<evidence type="ECO:0000256" key="8">
    <source>
        <dbReference type="ARBA" id="ARBA00022982"/>
    </source>
</evidence>
<dbReference type="Pfam" id="PF21162">
    <property type="entry name" value="ETFQO_UQ-bd"/>
    <property type="match status" value="1"/>
</dbReference>
<dbReference type="SUPFAM" id="SSF54373">
    <property type="entry name" value="FAD-linked reductases, C-terminal domain"/>
    <property type="match status" value="1"/>
</dbReference>
<evidence type="ECO:0000256" key="7">
    <source>
        <dbReference type="ARBA" id="ARBA00022946"/>
    </source>
</evidence>
<proteinExistence type="predicted"/>
<dbReference type="PRINTS" id="PR00420">
    <property type="entry name" value="RNGMNOXGNASE"/>
</dbReference>
<dbReference type="Gene3D" id="3.30.9.90">
    <property type="match status" value="1"/>
</dbReference>
<evidence type="ECO:0000259" key="15">
    <source>
        <dbReference type="Pfam" id="PF05187"/>
    </source>
</evidence>
<sequence>MERECMEFDVVIVGAGPAGLTCAIHLTQLASQNDAELSVCVIEKGAEVGAHILSGAVFETRSLDELIPDWQSLNAPVNNPVLQDDFLYLTTQYNHLNIPSFLTPASLHNNEENHIISLGSLCQWLAEQAERLGVEIFPGFAAQHVIYSDTGAVVGVCTSDMGLDKQGEQKSTFEAGIELKGKYTIFAEGARGHLGKELIQRFKLDQGKQPQHYALGFKEVWQLPDEQPHYAKGKVIHGVGWPLHDSKATGGSFVYHLDNHQIAVGLIVDLNYANHRLSPFDEFQRFKHHPAIAKYLHDGERISFGARAIAKGGLRSLPKQQFPGGLLIGCDAGTLNMGKIKGTHTAMKSGMLSAEAVYQQLAKGYAHNEADYQTLFEASWLHQELSDTQNFGANLHRFGEPLGGMLNVLEQNVWTRLFKRPIPWTVTDTNDDHSQLANKASVSSISYPKPDGVLSFDKPSSVYLSGTQHEENQPCHLQLLDINVVIDSHIPQFDEPSQRYCPAGVYEIIEVEGRKQLQINATNCLHCKTCDIKDPSANINWTPPEGGGGPNYQAM</sequence>
<evidence type="ECO:0000256" key="2">
    <source>
        <dbReference type="ARBA" id="ARBA00004370"/>
    </source>
</evidence>
<keyword evidence="9 14" id="KW-0560">Oxidoreductase</keyword>
<evidence type="ECO:0000256" key="10">
    <source>
        <dbReference type="ARBA" id="ARBA00023004"/>
    </source>
</evidence>
<evidence type="ECO:0000256" key="3">
    <source>
        <dbReference type="ARBA" id="ARBA00022448"/>
    </source>
</evidence>
<dbReference type="RefSeq" id="WP_096994290.1">
    <property type="nucleotide sequence ID" value="NZ_JBHSII010000009.1"/>
</dbReference>
<evidence type="ECO:0000256" key="5">
    <source>
        <dbReference type="ARBA" id="ARBA00022723"/>
    </source>
</evidence>
<evidence type="ECO:0000256" key="14">
    <source>
        <dbReference type="RuleBase" id="RU366068"/>
    </source>
</evidence>
<dbReference type="GO" id="GO:0051539">
    <property type="term" value="F:4 iron, 4 sulfur cluster binding"/>
    <property type="evidence" value="ECO:0007669"/>
    <property type="project" value="UniProtKB-UniRule"/>
</dbReference>
<organism evidence="17 18">
    <name type="scientific">Vibrio thalassae</name>
    <dbReference type="NCBI Taxonomy" id="1243014"/>
    <lineage>
        <taxon>Bacteria</taxon>
        <taxon>Pseudomonadati</taxon>
        <taxon>Pseudomonadota</taxon>
        <taxon>Gammaproteobacteria</taxon>
        <taxon>Vibrionales</taxon>
        <taxon>Vibrionaceae</taxon>
        <taxon>Vibrio</taxon>
    </lineage>
</organism>
<dbReference type="Pfam" id="PF05187">
    <property type="entry name" value="Fer4_ETF_QO"/>
    <property type="match status" value="1"/>
</dbReference>
<evidence type="ECO:0000313" key="18">
    <source>
        <dbReference type="Proteomes" id="UP000219336"/>
    </source>
</evidence>
<dbReference type="Proteomes" id="UP000219336">
    <property type="component" value="Unassembled WGS sequence"/>
</dbReference>
<dbReference type="PANTHER" id="PTHR10617">
    <property type="entry name" value="ELECTRON TRANSFER FLAVOPROTEIN-UBIQUINONE OXIDOREDUCTASE"/>
    <property type="match status" value="1"/>
</dbReference>
<dbReference type="Gene3D" id="3.30.70.20">
    <property type="match status" value="1"/>
</dbReference>
<dbReference type="Gene3D" id="3.50.50.60">
    <property type="entry name" value="FAD/NAD(P)-binding domain"/>
    <property type="match status" value="1"/>
</dbReference>
<reference evidence="18" key="1">
    <citation type="submission" date="2016-06" db="EMBL/GenBank/DDBJ databases">
        <authorList>
            <person name="Rodrigo-Torres L."/>
            <person name="Arahal R.D."/>
            <person name="Lucena T."/>
        </authorList>
    </citation>
    <scope>NUCLEOTIDE SEQUENCE [LARGE SCALE GENOMIC DNA]</scope>
    <source>
        <strain evidence="18">CECT8203</strain>
    </source>
</reference>
<keyword evidence="3 14" id="KW-0813">Transport</keyword>